<dbReference type="Pfam" id="PF00571">
    <property type="entry name" value="CBS"/>
    <property type="match status" value="2"/>
</dbReference>
<dbReference type="InterPro" id="IPR046342">
    <property type="entry name" value="CBS_dom_sf"/>
</dbReference>
<keyword evidence="1 2" id="KW-0129">CBS domain</keyword>
<dbReference type="SMART" id="SM00530">
    <property type="entry name" value="HTH_XRE"/>
    <property type="match status" value="1"/>
</dbReference>
<evidence type="ECO:0000313" key="5">
    <source>
        <dbReference type="EMBL" id="HGM46198.1"/>
    </source>
</evidence>
<dbReference type="PANTHER" id="PTHR43080">
    <property type="entry name" value="CBS DOMAIN-CONTAINING PROTEIN CBSX3, MITOCHONDRIAL"/>
    <property type="match status" value="1"/>
</dbReference>
<comment type="caution">
    <text evidence="5">The sequence shown here is derived from an EMBL/GenBank/DDBJ whole genome shotgun (WGS) entry which is preliminary data.</text>
</comment>
<dbReference type="InterPro" id="IPR051257">
    <property type="entry name" value="Diverse_CBS-Domain"/>
</dbReference>
<organism evidence="5">
    <name type="scientific">Thermofilum pendens</name>
    <dbReference type="NCBI Taxonomy" id="2269"/>
    <lineage>
        <taxon>Archaea</taxon>
        <taxon>Thermoproteota</taxon>
        <taxon>Thermoprotei</taxon>
        <taxon>Thermofilales</taxon>
        <taxon>Thermofilaceae</taxon>
        <taxon>Thermofilum</taxon>
    </lineage>
</organism>
<protein>
    <submittedName>
        <fullName evidence="5">CBS domain-containing protein</fullName>
    </submittedName>
</protein>
<dbReference type="EMBL" id="DTBQ01000014">
    <property type="protein sequence ID" value="HGM46198.1"/>
    <property type="molecule type" value="Genomic_DNA"/>
</dbReference>
<name>A0A7C4D448_THEPE</name>
<dbReference type="SUPFAM" id="SSF47413">
    <property type="entry name" value="lambda repressor-like DNA-binding domains"/>
    <property type="match status" value="1"/>
</dbReference>
<dbReference type="InterPro" id="IPR017158">
    <property type="entry name" value="Tscrpt-reg_CBS-contain_prd"/>
</dbReference>
<dbReference type="InterPro" id="IPR000644">
    <property type="entry name" value="CBS_dom"/>
</dbReference>
<accession>A0A7C4D448</accession>
<dbReference type="Gene3D" id="3.10.580.10">
    <property type="entry name" value="CBS-domain"/>
    <property type="match status" value="1"/>
</dbReference>
<dbReference type="Gene3D" id="1.10.260.40">
    <property type="entry name" value="lambda repressor-like DNA-binding domains"/>
    <property type="match status" value="1"/>
</dbReference>
<dbReference type="InterPro" id="IPR010982">
    <property type="entry name" value="Lambda_DNA-bd_dom_sf"/>
</dbReference>
<reference evidence="5" key="1">
    <citation type="journal article" date="2020" name="mSystems">
        <title>Genome- and Community-Level Interaction Insights into Carbon Utilization and Element Cycling Functions of Hydrothermarchaeota in Hydrothermal Sediment.</title>
        <authorList>
            <person name="Zhou Z."/>
            <person name="Liu Y."/>
            <person name="Xu W."/>
            <person name="Pan J."/>
            <person name="Luo Z.H."/>
            <person name="Li M."/>
        </authorList>
    </citation>
    <scope>NUCLEOTIDE SEQUENCE</scope>
    <source>
        <strain evidence="5">SpSt-649</strain>
    </source>
</reference>
<evidence type="ECO:0000256" key="2">
    <source>
        <dbReference type="PROSITE-ProRule" id="PRU00703"/>
    </source>
</evidence>
<evidence type="ECO:0000259" key="4">
    <source>
        <dbReference type="PROSITE" id="PS51371"/>
    </source>
</evidence>
<dbReference type="PIRSF" id="PIRSF037253">
    <property type="entry name" value="HTH_CBS_prd"/>
    <property type="match status" value="1"/>
</dbReference>
<dbReference type="SUPFAM" id="SSF54631">
    <property type="entry name" value="CBS-domain pair"/>
    <property type="match status" value="1"/>
</dbReference>
<evidence type="ECO:0000259" key="3">
    <source>
        <dbReference type="PROSITE" id="PS50943"/>
    </source>
</evidence>
<dbReference type="PROSITE" id="PS51371">
    <property type="entry name" value="CBS"/>
    <property type="match status" value="2"/>
</dbReference>
<proteinExistence type="predicted"/>
<dbReference type="InterPro" id="IPR001387">
    <property type="entry name" value="Cro/C1-type_HTH"/>
</dbReference>
<dbReference type="AlphaFoldDB" id="A0A7C4D448"/>
<dbReference type="PROSITE" id="PS50943">
    <property type="entry name" value="HTH_CROC1"/>
    <property type="match status" value="1"/>
</dbReference>
<evidence type="ECO:0000256" key="1">
    <source>
        <dbReference type="ARBA" id="ARBA00023122"/>
    </source>
</evidence>
<dbReference type="GO" id="GO:0003677">
    <property type="term" value="F:DNA binding"/>
    <property type="evidence" value="ECO:0007669"/>
    <property type="project" value="InterPro"/>
</dbReference>
<dbReference type="SMART" id="SM00116">
    <property type="entry name" value="CBS"/>
    <property type="match status" value="2"/>
</dbReference>
<feature type="domain" description="CBS" evidence="4">
    <location>
        <begin position="136"/>
        <end position="189"/>
    </location>
</feature>
<gene>
    <name evidence="5" type="ORF">ENU21_00400</name>
</gene>
<sequence length="189" mass="20896">MPIPTPEELRMLRLKTGLTQAEVARRAGVSQSLIARIESGKVNPRVSTLMKIYQALSELVEDELTARDIMSSPVIYVEPRTPLVEATRIMWERGFSQLPVLQDGVKNVGTIFEDDVLHAFLRESRRAANLTVADVMSDPLPLVNAETRIGKVTRLLSRGIPAVLVESDMRIVGIIAKSDIAKLLLGRSL</sequence>
<dbReference type="PANTHER" id="PTHR43080:SF4">
    <property type="entry name" value="CRO-LIKE PROTEIN"/>
    <property type="match status" value="1"/>
</dbReference>
<dbReference type="CDD" id="cd00093">
    <property type="entry name" value="HTH_XRE"/>
    <property type="match status" value="1"/>
</dbReference>
<dbReference type="Pfam" id="PF01381">
    <property type="entry name" value="HTH_3"/>
    <property type="match status" value="1"/>
</dbReference>
<feature type="domain" description="HTH cro/C1-type" evidence="3">
    <location>
        <begin position="9"/>
        <end position="64"/>
    </location>
</feature>
<feature type="domain" description="CBS" evidence="4">
    <location>
        <begin position="70"/>
        <end position="126"/>
    </location>
</feature>